<accession>A0ABQ7VXX2</accession>
<dbReference type="EMBL" id="JAIVGD010000005">
    <property type="protein sequence ID" value="KAH0773361.1"/>
    <property type="molecule type" value="Genomic_DNA"/>
</dbReference>
<reference evidence="1 2" key="1">
    <citation type="journal article" date="2021" name="bioRxiv">
        <title>Chromosome-scale and haplotype-resolved genome assembly of a tetraploid potato cultivar.</title>
        <authorList>
            <person name="Sun H."/>
            <person name="Jiao W.-B."/>
            <person name="Krause K."/>
            <person name="Campoy J.A."/>
            <person name="Goel M."/>
            <person name="Folz-Donahue K."/>
            <person name="Kukat C."/>
            <person name="Huettel B."/>
            <person name="Schneeberger K."/>
        </authorList>
    </citation>
    <scope>NUCLEOTIDE SEQUENCE [LARGE SCALE GENOMIC DNA]</scope>
    <source>
        <strain evidence="1">SolTubOtavaFocal</strain>
        <tissue evidence="1">Leaves</tissue>
    </source>
</reference>
<organism evidence="1 2">
    <name type="scientific">Solanum tuberosum</name>
    <name type="common">Potato</name>
    <dbReference type="NCBI Taxonomy" id="4113"/>
    <lineage>
        <taxon>Eukaryota</taxon>
        <taxon>Viridiplantae</taxon>
        <taxon>Streptophyta</taxon>
        <taxon>Embryophyta</taxon>
        <taxon>Tracheophyta</taxon>
        <taxon>Spermatophyta</taxon>
        <taxon>Magnoliopsida</taxon>
        <taxon>eudicotyledons</taxon>
        <taxon>Gunneridae</taxon>
        <taxon>Pentapetalae</taxon>
        <taxon>asterids</taxon>
        <taxon>lamiids</taxon>
        <taxon>Solanales</taxon>
        <taxon>Solanaceae</taxon>
        <taxon>Solanoideae</taxon>
        <taxon>Solaneae</taxon>
        <taxon>Solanum</taxon>
    </lineage>
</organism>
<keyword evidence="2" id="KW-1185">Reference proteome</keyword>
<proteinExistence type="predicted"/>
<comment type="caution">
    <text evidence="1">The sequence shown here is derived from an EMBL/GenBank/DDBJ whole genome shotgun (WGS) entry which is preliminary data.</text>
</comment>
<protein>
    <submittedName>
        <fullName evidence="1">Uncharacterized protein</fullName>
    </submittedName>
</protein>
<name>A0ABQ7VXX2_SOLTU</name>
<dbReference type="Proteomes" id="UP000826656">
    <property type="component" value="Unassembled WGS sequence"/>
</dbReference>
<dbReference type="PANTHER" id="PTHR47512:SF3">
    <property type="entry name" value="CHALCONE-FLAVONONE ISOMERASE FAMILY PROTEIN"/>
    <property type="match status" value="1"/>
</dbReference>
<dbReference type="PANTHER" id="PTHR47512">
    <property type="entry name" value="EXPRESSED PROTEIN"/>
    <property type="match status" value="1"/>
</dbReference>
<sequence length="84" mass="9367">MAKSRNKIGKQSTLITTTNDSPIVGLAMGNLKTPSSEMSKKRITSQDKYLVTSGSDEDLLRGQVQTLFQKVEEEVLFCHFDVNM</sequence>
<evidence type="ECO:0000313" key="2">
    <source>
        <dbReference type="Proteomes" id="UP000826656"/>
    </source>
</evidence>
<evidence type="ECO:0000313" key="1">
    <source>
        <dbReference type="EMBL" id="KAH0773361.1"/>
    </source>
</evidence>
<gene>
    <name evidence="1" type="ORF">KY290_010498</name>
</gene>